<feature type="compositionally biased region" description="Basic and acidic residues" evidence="1">
    <location>
        <begin position="464"/>
        <end position="473"/>
    </location>
</feature>
<organism evidence="2 3">
    <name type="scientific">Nicrophorus vespilloides</name>
    <name type="common">Boreal carrion beetle</name>
    <dbReference type="NCBI Taxonomy" id="110193"/>
    <lineage>
        <taxon>Eukaryota</taxon>
        <taxon>Metazoa</taxon>
        <taxon>Ecdysozoa</taxon>
        <taxon>Arthropoda</taxon>
        <taxon>Hexapoda</taxon>
        <taxon>Insecta</taxon>
        <taxon>Pterygota</taxon>
        <taxon>Neoptera</taxon>
        <taxon>Endopterygota</taxon>
        <taxon>Coleoptera</taxon>
        <taxon>Polyphaga</taxon>
        <taxon>Staphyliniformia</taxon>
        <taxon>Silphidae</taxon>
        <taxon>Nicrophorinae</taxon>
        <taxon>Nicrophorus</taxon>
    </lineage>
</organism>
<feature type="compositionally biased region" description="Polar residues" evidence="1">
    <location>
        <begin position="393"/>
        <end position="417"/>
    </location>
</feature>
<name>A0ABM1MWF2_NICVS</name>
<reference evidence="3" key="1">
    <citation type="submission" date="2025-08" db="UniProtKB">
        <authorList>
            <consortium name="RefSeq"/>
        </authorList>
    </citation>
    <scope>IDENTIFICATION</scope>
    <source>
        <tissue evidence="3">Whole Larva</tissue>
    </source>
</reference>
<feature type="compositionally biased region" description="Basic residues" evidence="1">
    <location>
        <begin position="499"/>
        <end position="509"/>
    </location>
</feature>
<keyword evidence="2" id="KW-1185">Reference proteome</keyword>
<feature type="compositionally biased region" description="Polar residues" evidence="1">
    <location>
        <begin position="106"/>
        <end position="124"/>
    </location>
</feature>
<feature type="compositionally biased region" description="Low complexity" evidence="1">
    <location>
        <begin position="556"/>
        <end position="565"/>
    </location>
</feature>
<proteinExistence type="predicted"/>
<accession>A0ABM1MWF2</accession>
<feature type="compositionally biased region" description="Basic residues" evidence="1">
    <location>
        <begin position="733"/>
        <end position="752"/>
    </location>
</feature>
<dbReference type="Proteomes" id="UP000695000">
    <property type="component" value="Unplaced"/>
</dbReference>
<sequence>MAPSPENDSTPKAPDKSGGSGSEPKLMKAETLSVPKTSSSTSSRNKRRGETTKVVAKTDSVTTLDDRQLKSLLEEAINYKTPRDRVGKSELFQILLSDAEDELRKSTAQSASGSENARYYSTTANQRNQRNKKNKSNSISENCTAGGSLNNLAKEELYQKNLQKYKKTVSARQKEGGSLPSNVNAGARTCDKQFLEELQTRKSTRKIQEEYTIIDMESTCLLENDSLGQDYDSCAPAEVPDAAPQSKSRRRVEIYTSRASLQINNVDEAVSFPAIEKKGMVPANAEESFKVLQQDKGQPYTLVPINSKWSQKNEEKKVDENGNALNQQTSALSATDGVKKRSKKVGKKAEDIRKAEEVEGHRGDIIHNIDMLVEYISGTDEKSKCASTNVMKSKINKSGVQQQQSSKPQRNTRTGKVSTVKEVPTIKKSTSMEEISITKLDDFTSKEVSATTESKIPLRPTKSNAEKPRDRKSWGTSLELYQNTSVENLESADFTFVTSKKKKGKKQRRNSLGSRKQVLGEGRSEFHRGAPGVSPHRKAACSVPHSEKSNDDSSSDVDSVHSLPVDGEELPLNMPVSYADIAKCAERSGTKMCNSNNKTKVEVDKKPEAAAVCVAAEAVCNSVPPVKEVVVISDDFPSLQNWPEIRANKLVTPVPPVVANCWPINNNSGMHSNNSKVNAVSIMDNGNMNNKINKSVNKPPPKKKTEDQQTSPTSLQHPHTQHHQQPQIPQQQHHNHPPHHHLQHHLHQKQHHQQQQQQHNAIFLSNKMITMKMIDMPLDIPDVQSIEKMQLKNLQQKKSCDEAAAASVEPMEKRPAVVILSGGDKKQVSDITFGFDINEQLLTSSGEADDVCSDFVSRFYLPESTPKIGHVDKLVHYIGSEWEDVLVQLNSGKVKYYAETYSELI</sequence>
<gene>
    <name evidence="3" type="primary">LOC108564383</name>
</gene>
<feature type="region of interest" description="Disordered" evidence="1">
    <location>
        <begin position="1"/>
        <end position="59"/>
    </location>
</feature>
<evidence type="ECO:0000313" key="2">
    <source>
        <dbReference type="Proteomes" id="UP000695000"/>
    </source>
</evidence>
<feature type="compositionally biased region" description="Polar residues" evidence="1">
    <location>
        <begin position="1"/>
        <end position="10"/>
    </location>
</feature>
<evidence type="ECO:0000313" key="3">
    <source>
        <dbReference type="RefSeq" id="XP_017778902.1"/>
    </source>
</evidence>
<protein>
    <submittedName>
        <fullName evidence="3">Uncharacterized protein LOC108564383</fullName>
    </submittedName>
</protein>
<dbReference type="GeneID" id="108564383"/>
<feature type="region of interest" description="Disordered" evidence="1">
    <location>
        <begin position="393"/>
        <end position="419"/>
    </location>
</feature>
<feature type="region of interest" description="Disordered" evidence="1">
    <location>
        <begin position="685"/>
        <end position="758"/>
    </location>
</feature>
<dbReference type="RefSeq" id="XP_017778902.1">
    <property type="nucleotide sequence ID" value="XM_017923413.1"/>
</dbReference>
<evidence type="ECO:0000256" key="1">
    <source>
        <dbReference type="SAM" id="MobiDB-lite"/>
    </source>
</evidence>
<feature type="compositionally biased region" description="Low complexity" evidence="1">
    <location>
        <begin position="715"/>
        <end position="732"/>
    </location>
</feature>
<feature type="region of interest" description="Disordered" evidence="1">
    <location>
        <begin position="498"/>
        <end position="569"/>
    </location>
</feature>
<feature type="region of interest" description="Disordered" evidence="1">
    <location>
        <begin position="444"/>
        <end position="476"/>
    </location>
</feature>
<feature type="region of interest" description="Disordered" evidence="1">
    <location>
        <begin position="106"/>
        <end position="146"/>
    </location>
</feature>